<feature type="domain" description="Glycosyltransferase subfamily 4-like N-terminal" evidence="2">
    <location>
        <begin position="68"/>
        <end position="176"/>
    </location>
</feature>
<keyword evidence="3" id="KW-0808">Transferase</keyword>
<gene>
    <name evidence="3" type="ORF">dsat_2253</name>
</gene>
<dbReference type="Pfam" id="PF00534">
    <property type="entry name" value="Glycos_transf_1"/>
    <property type="match status" value="1"/>
</dbReference>
<comment type="caution">
    <text evidence="3">The sequence shown here is derived from an EMBL/GenBank/DDBJ whole genome shotgun (WGS) entry which is preliminary data.</text>
</comment>
<dbReference type="STRING" id="1121439.dsat_2253"/>
<dbReference type="Proteomes" id="UP000014975">
    <property type="component" value="Unassembled WGS sequence"/>
</dbReference>
<protein>
    <submittedName>
        <fullName evidence="3">Glycosyl transferase group 1</fullName>
    </submittedName>
</protein>
<dbReference type="SUPFAM" id="SSF53756">
    <property type="entry name" value="UDP-Glycosyltransferase/glycogen phosphorylase"/>
    <property type="match status" value="1"/>
</dbReference>
<sequence>MSIRPVTQHSLLEQRGGAARVADLLCQGLGGHGFSCERTFELAESEEGRARLVRSPWPERLAAQAAAGAVIHVHAARDWPGLLGLLARLGAPTILTLHDCRLFTGGCPYPLDCPALPEGCPDPCPRGFADSAALRRAIASALAALDPLLVAPSRWMKEQAARHLPGHAVRVVPNGVPWAANQTDLPTRAAARAAFGLPERAVVVLLAAHGAQAAHYKGGQSWQALWEALSAGMPDLVCVMAGGEALEREGNLLRLPYLPPERLTLLMRACDLMLYPTLADNHPLIVLEAMSQALPTLAHAVGGLPEQMADGRTGFLAKPGDPDGFVRRAARLLAAPGQLRRVGEEAWRQGARRFSLTRMAADHATLYERLCAGRSSSARGTGSTRTA</sequence>
<keyword evidence="4" id="KW-1185">Reference proteome</keyword>
<proteinExistence type="predicted"/>
<reference evidence="3 4" key="1">
    <citation type="journal article" date="2013" name="Genome Announc.">
        <title>Draft genome sequences for three mercury-methylating, sulfate-reducing bacteria.</title>
        <authorList>
            <person name="Brown S.D."/>
            <person name="Hurt R.A.Jr."/>
            <person name="Gilmour C.C."/>
            <person name="Elias D.A."/>
        </authorList>
    </citation>
    <scope>NUCLEOTIDE SEQUENCE [LARGE SCALE GENOMIC DNA]</scope>
    <source>
        <strain evidence="3 4">DSM 16529</strain>
    </source>
</reference>
<dbReference type="PANTHER" id="PTHR12526">
    <property type="entry name" value="GLYCOSYLTRANSFERASE"/>
    <property type="match status" value="1"/>
</dbReference>
<dbReference type="PATRIC" id="fig|1121439.3.peg.641"/>
<evidence type="ECO:0000313" key="4">
    <source>
        <dbReference type="Proteomes" id="UP000014975"/>
    </source>
</evidence>
<evidence type="ECO:0000313" key="3">
    <source>
        <dbReference type="EMBL" id="EPR34890.1"/>
    </source>
</evidence>
<evidence type="ECO:0000259" key="1">
    <source>
        <dbReference type="Pfam" id="PF00534"/>
    </source>
</evidence>
<evidence type="ECO:0000259" key="2">
    <source>
        <dbReference type="Pfam" id="PF13439"/>
    </source>
</evidence>
<dbReference type="Gene3D" id="3.40.50.2000">
    <property type="entry name" value="Glycogen Phosphorylase B"/>
    <property type="match status" value="2"/>
</dbReference>
<feature type="domain" description="Glycosyl transferase family 1" evidence="1">
    <location>
        <begin position="244"/>
        <end position="346"/>
    </location>
</feature>
<dbReference type="eggNOG" id="COG0438">
    <property type="taxonomic scope" value="Bacteria"/>
</dbReference>
<name>S7TE85_9BACT</name>
<dbReference type="EMBL" id="ATHI01000005">
    <property type="protein sequence ID" value="EPR34890.1"/>
    <property type="molecule type" value="Genomic_DNA"/>
</dbReference>
<dbReference type="PANTHER" id="PTHR12526:SF634">
    <property type="entry name" value="BLL3361 PROTEIN"/>
    <property type="match status" value="1"/>
</dbReference>
<dbReference type="RefSeq" id="WP_020886139.1">
    <property type="nucleotide sequence ID" value="NZ_ATHI01000005.1"/>
</dbReference>
<dbReference type="Pfam" id="PF13439">
    <property type="entry name" value="Glyco_transf_4"/>
    <property type="match status" value="1"/>
</dbReference>
<dbReference type="InterPro" id="IPR001296">
    <property type="entry name" value="Glyco_trans_1"/>
</dbReference>
<organism evidence="3 4">
    <name type="scientific">Alkalidesulfovibrio alkalitolerans DSM 16529</name>
    <dbReference type="NCBI Taxonomy" id="1121439"/>
    <lineage>
        <taxon>Bacteria</taxon>
        <taxon>Pseudomonadati</taxon>
        <taxon>Thermodesulfobacteriota</taxon>
        <taxon>Desulfovibrionia</taxon>
        <taxon>Desulfovibrionales</taxon>
        <taxon>Desulfovibrionaceae</taxon>
        <taxon>Alkalidesulfovibrio</taxon>
    </lineage>
</organism>
<dbReference type="AlphaFoldDB" id="S7TE85"/>
<accession>S7TE85</accession>
<dbReference type="InterPro" id="IPR028098">
    <property type="entry name" value="Glyco_trans_4-like_N"/>
</dbReference>
<dbReference type="GO" id="GO:0016757">
    <property type="term" value="F:glycosyltransferase activity"/>
    <property type="evidence" value="ECO:0007669"/>
    <property type="project" value="InterPro"/>
</dbReference>